<name>A0A2S9XVQ2_9BACT</name>
<dbReference type="EMBL" id="PVNL01000133">
    <property type="protein sequence ID" value="PRP96948.1"/>
    <property type="molecule type" value="Genomic_DNA"/>
</dbReference>
<dbReference type="SUPFAM" id="SSF54534">
    <property type="entry name" value="FKBP-like"/>
    <property type="match status" value="1"/>
</dbReference>
<gene>
    <name evidence="5" type="primary">prsA1_2</name>
    <name evidence="5" type="ORF">ENSA7_67790</name>
</gene>
<dbReference type="Pfam" id="PF13616">
    <property type="entry name" value="Rotamase_3"/>
    <property type="match status" value="1"/>
</dbReference>
<dbReference type="Gene3D" id="3.10.50.40">
    <property type="match status" value="1"/>
</dbReference>
<dbReference type="OrthoDB" id="14196at2"/>
<accession>A0A2S9XVQ2</accession>
<keyword evidence="1" id="KW-0697">Rotamase</keyword>
<organism evidence="5 6">
    <name type="scientific">Enhygromyxa salina</name>
    <dbReference type="NCBI Taxonomy" id="215803"/>
    <lineage>
        <taxon>Bacteria</taxon>
        <taxon>Pseudomonadati</taxon>
        <taxon>Myxococcota</taxon>
        <taxon>Polyangia</taxon>
        <taxon>Nannocystales</taxon>
        <taxon>Nannocystaceae</taxon>
        <taxon>Enhygromyxa</taxon>
    </lineage>
</organism>
<dbReference type="PROSITE" id="PS50198">
    <property type="entry name" value="PPIC_PPIASE_2"/>
    <property type="match status" value="1"/>
</dbReference>
<keyword evidence="1 5" id="KW-0413">Isomerase</keyword>
<feature type="domain" description="PpiC" evidence="4">
    <location>
        <begin position="197"/>
        <end position="314"/>
    </location>
</feature>
<dbReference type="EC" id="5.2.1.8" evidence="5"/>
<evidence type="ECO:0000259" key="4">
    <source>
        <dbReference type="PROSITE" id="PS50198"/>
    </source>
</evidence>
<evidence type="ECO:0000256" key="2">
    <source>
        <dbReference type="SAM" id="MobiDB-lite"/>
    </source>
</evidence>
<evidence type="ECO:0000256" key="1">
    <source>
        <dbReference type="PROSITE-ProRule" id="PRU00278"/>
    </source>
</evidence>
<dbReference type="Gene3D" id="1.10.4030.10">
    <property type="entry name" value="Porin chaperone SurA, peptide-binding domain"/>
    <property type="match status" value="1"/>
</dbReference>
<dbReference type="PROSITE" id="PS01096">
    <property type="entry name" value="PPIC_PPIASE_1"/>
    <property type="match status" value="1"/>
</dbReference>
<dbReference type="InterPro" id="IPR050245">
    <property type="entry name" value="PrsA_foldase"/>
</dbReference>
<dbReference type="InterPro" id="IPR027304">
    <property type="entry name" value="Trigger_fact/SurA_dom_sf"/>
</dbReference>
<feature type="region of interest" description="Disordered" evidence="2">
    <location>
        <begin position="361"/>
        <end position="444"/>
    </location>
</feature>
<evidence type="ECO:0000313" key="5">
    <source>
        <dbReference type="EMBL" id="PRP96948.1"/>
    </source>
</evidence>
<reference evidence="5 6" key="1">
    <citation type="submission" date="2018-03" db="EMBL/GenBank/DDBJ databases">
        <title>Draft Genome Sequences of the Obligatory Marine Myxobacteria Enhygromyxa salina SWB007.</title>
        <authorList>
            <person name="Poehlein A."/>
            <person name="Moghaddam J.A."/>
            <person name="Harms H."/>
            <person name="Alanjari M."/>
            <person name="Koenig G.M."/>
            <person name="Daniel R."/>
            <person name="Schaeberle T.F."/>
        </authorList>
    </citation>
    <scope>NUCLEOTIDE SEQUENCE [LARGE SCALE GENOMIC DNA]</scope>
    <source>
        <strain evidence="5 6">SWB007</strain>
    </source>
</reference>
<comment type="caution">
    <text evidence="5">The sequence shown here is derived from an EMBL/GenBank/DDBJ whole genome shotgun (WGS) entry which is preliminary data.</text>
</comment>
<dbReference type="SUPFAM" id="SSF109998">
    <property type="entry name" value="Triger factor/SurA peptide-binding domain-like"/>
    <property type="match status" value="1"/>
</dbReference>
<feature type="compositionally biased region" description="Low complexity" evidence="2">
    <location>
        <begin position="413"/>
        <end position="425"/>
    </location>
</feature>
<sequence length="444" mass="48459">MRRIGPIFLSISCLALSASCTKAPEVTKAQDVGEIQAADSGGAGNVGGALPAVPDGPVAIVNGKEITAADFHGIYDLKLQKYADRGREIPKTADRRYRKSIVDRLIYQEILRQEAAKRKLDYDKAALAEREEAQQRGIKDWDKHLRRRGESEESLRQLYVAELLERSLLEADGLLAVTEAEIDEEYEKVKPNYNKDKERVRAAHILVRVGPEERPNPGEPITEPDEAQKKQWEAEALAKANELYAKATAEGADFDQLAIDASEGPSARKGGDLGIFSADRMVDEFSDAAFSLEPGEISKPIKTKFGFHIIKVYGKYPPGDLPREALEDQIVERLSARKLHQGRRDLKEKLMEAYEVKNIMEDLLGPDPRAQRRKQNRERQGHPPGPKPQTQGSGPPSGGPSDAHSPTAPPPSGTAAGAGEATAEAVDAPTKAPAPAGDEPKPPI</sequence>
<feature type="signal peptide" evidence="3">
    <location>
        <begin position="1"/>
        <end position="23"/>
    </location>
</feature>
<protein>
    <submittedName>
        <fullName evidence="5">Foldase protein PrsA 1</fullName>
        <ecNumber evidence="5">5.2.1.8</ecNumber>
    </submittedName>
</protein>
<evidence type="ECO:0000313" key="6">
    <source>
        <dbReference type="Proteomes" id="UP000238823"/>
    </source>
</evidence>
<proteinExistence type="predicted"/>
<dbReference type="Pfam" id="PF13623">
    <property type="entry name" value="SurA_N_2"/>
    <property type="match status" value="1"/>
</dbReference>
<dbReference type="PANTHER" id="PTHR47245">
    <property type="entry name" value="PEPTIDYLPROLYL ISOMERASE"/>
    <property type="match status" value="1"/>
</dbReference>
<dbReference type="InterPro" id="IPR000297">
    <property type="entry name" value="PPIase_PpiC"/>
</dbReference>
<dbReference type="Proteomes" id="UP000238823">
    <property type="component" value="Unassembled WGS sequence"/>
</dbReference>
<dbReference type="InterPro" id="IPR023058">
    <property type="entry name" value="PPIase_PpiC_CS"/>
</dbReference>
<dbReference type="InterPro" id="IPR046357">
    <property type="entry name" value="PPIase_dom_sf"/>
</dbReference>
<dbReference type="PROSITE" id="PS51257">
    <property type="entry name" value="PROKAR_LIPOPROTEIN"/>
    <property type="match status" value="1"/>
</dbReference>
<dbReference type="PANTHER" id="PTHR47245:SF2">
    <property type="entry name" value="PEPTIDYL-PROLYL CIS-TRANS ISOMERASE HP_0175-RELATED"/>
    <property type="match status" value="1"/>
</dbReference>
<dbReference type="AlphaFoldDB" id="A0A2S9XVQ2"/>
<evidence type="ECO:0000256" key="3">
    <source>
        <dbReference type="SAM" id="SignalP"/>
    </source>
</evidence>
<feature type="chain" id="PRO_5015752478" evidence="3">
    <location>
        <begin position="24"/>
        <end position="444"/>
    </location>
</feature>
<keyword evidence="3" id="KW-0732">Signal</keyword>
<dbReference type="GO" id="GO:0003755">
    <property type="term" value="F:peptidyl-prolyl cis-trans isomerase activity"/>
    <property type="evidence" value="ECO:0007669"/>
    <property type="project" value="UniProtKB-KW"/>
</dbReference>